<evidence type="ECO:0000256" key="3">
    <source>
        <dbReference type="ARBA" id="ARBA00022692"/>
    </source>
</evidence>
<name>A0A2G6EDP0_9BACT</name>
<proteinExistence type="inferred from homology"/>
<evidence type="ECO:0000256" key="2">
    <source>
        <dbReference type="ARBA" id="ARBA00022475"/>
    </source>
</evidence>
<evidence type="ECO:0000256" key="6">
    <source>
        <dbReference type="RuleBase" id="RU004057"/>
    </source>
</evidence>
<keyword evidence="6" id="KW-0653">Protein transport</keyword>
<evidence type="ECO:0000256" key="7">
    <source>
        <dbReference type="SAM" id="Phobius"/>
    </source>
</evidence>
<keyword evidence="6" id="KW-0813">Transport</keyword>
<dbReference type="Proteomes" id="UP000229740">
    <property type="component" value="Unassembled WGS sequence"/>
</dbReference>
<dbReference type="EMBL" id="PDPS01000009">
    <property type="protein sequence ID" value="PID60195.1"/>
    <property type="molecule type" value="Genomic_DNA"/>
</dbReference>
<accession>A0A2G6EDP0</accession>
<evidence type="ECO:0000313" key="10">
    <source>
        <dbReference type="Proteomes" id="UP000229740"/>
    </source>
</evidence>
<organism evidence="9 10">
    <name type="scientific">candidate division KSB3 bacterium</name>
    <dbReference type="NCBI Taxonomy" id="2044937"/>
    <lineage>
        <taxon>Bacteria</taxon>
        <taxon>candidate division KSB3</taxon>
    </lineage>
</organism>
<comment type="caution">
    <text evidence="9">The sequence shown here is derived from an EMBL/GenBank/DDBJ whole genome shotgun (WGS) entry which is preliminary data.</text>
</comment>
<dbReference type="Pfam" id="PF01618">
    <property type="entry name" value="MotA_ExbB"/>
    <property type="match status" value="1"/>
</dbReference>
<feature type="domain" description="MotA/TolQ/ExbB proton channel" evidence="8">
    <location>
        <begin position="122"/>
        <end position="224"/>
    </location>
</feature>
<protein>
    <recommendedName>
        <fullName evidence="8">MotA/TolQ/ExbB proton channel domain-containing protein</fullName>
    </recommendedName>
</protein>
<gene>
    <name evidence="9" type="ORF">CSB45_00625</name>
</gene>
<keyword evidence="2" id="KW-1003">Cell membrane</keyword>
<sequence length="242" mass="27060">MNDLMHAQSSGFHLVEILSRIGTVGHVILWTLLFFSIVVWAIIVYKVYKLRQIRKGARKFLDLYHENGDLGEVYAACISLHSVPIIRVFKSGYLELQRIRKDLMNLKVDRKVSIEVMFSEWIEEFSSVLQESLTRETMALEHFLIFLAISSSSAPLLGLLGTVWGVMTAFWSVGMQGYTSLGVIAPGVSAALVTTIGGLATAIPAAIAYNYLLNRTKILSLEMECFASEFTCAVRKDVRKAF</sequence>
<keyword evidence="4 7" id="KW-1133">Transmembrane helix</keyword>
<keyword evidence="5 7" id="KW-0472">Membrane</keyword>
<feature type="transmembrane region" description="Helical" evidence="7">
    <location>
        <begin position="143"/>
        <end position="167"/>
    </location>
</feature>
<dbReference type="InterPro" id="IPR002898">
    <property type="entry name" value="MotA_ExbB_proton_chnl"/>
</dbReference>
<feature type="transmembrane region" description="Helical" evidence="7">
    <location>
        <begin position="27"/>
        <end position="48"/>
    </location>
</feature>
<dbReference type="AlphaFoldDB" id="A0A2G6EDP0"/>
<dbReference type="PANTHER" id="PTHR30625">
    <property type="entry name" value="PROTEIN TOLQ"/>
    <property type="match status" value="1"/>
</dbReference>
<evidence type="ECO:0000256" key="4">
    <source>
        <dbReference type="ARBA" id="ARBA00022989"/>
    </source>
</evidence>
<evidence type="ECO:0000256" key="1">
    <source>
        <dbReference type="ARBA" id="ARBA00004651"/>
    </source>
</evidence>
<evidence type="ECO:0000256" key="5">
    <source>
        <dbReference type="ARBA" id="ARBA00023136"/>
    </source>
</evidence>
<keyword evidence="3 7" id="KW-0812">Transmembrane</keyword>
<evidence type="ECO:0000259" key="8">
    <source>
        <dbReference type="Pfam" id="PF01618"/>
    </source>
</evidence>
<dbReference type="PANTHER" id="PTHR30625:SF3">
    <property type="entry name" value="TOL-PAL SYSTEM PROTEIN TOLQ"/>
    <property type="match status" value="1"/>
</dbReference>
<dbReference type="GO" id="GO:0005886">
    <property type="term" value="C:plasma membrane"/>
    <property type="evidence" value="ECO:0007669"/>
    <property type="project" value="UniProtKB-SubCell"/>
</dbReference>
<dbReference type="GO" id="GO:0017038">
    <property type="term" value="P:protein import"/>
    <property type="evidence" value="ECO:0007669"/>
    <property type="project" value="TreeGrafter"/>
</dbReference>
<feature type="transmembrane region" description="Helical" evidence="7">
    <location>
        <begin position="187"/>
        <end position="213"/>
    </location>
</feature>
<comment type="similarity">
    <text evidence="6">Belongs to the exbB/tolQ family.</text>
</comment>
<dbReference type="InterPro" id="IPR050790">
    <property type="entry name" value="ExbB/TolQ_transport"/>
</dbReference>
<evidence type="ECO:0000313" key="9">
    <source>
        <dbReference type="EMBL" id="PID60195.1"/>
    </source>
</evidence>
<comment type="subcellular location">
    <subcellularLocation>
        <location evidence="1">Cell membrane</location>
        <topology evidence="1">Multi-pass membrane protein</topology>
    </subcellularLocation>
    <subcellularLocation>
        <location evidence="6">Membrane</location>
        <topology evidence="6">Multi-pass membrane protein</topology>
    </subcellularLocation>
</comment>
<reference evidence="9 10" key="1">
    <citation type="submission" date="2017-10" db="EMBL/GenBank/DDBJ databases">
        <title>Novel microbial diversity and functional potential in the marine mammal oral microbiome.</title>
        <authorList>
            <person name="Dudek N.K."/>
            <person name="Sun C.L."/>
            <person name="Burstein D."/>
            <person name="Kantor R.S."/>
            <person name="Aliaga Goltsman D.S."/>
            <person name="Bik E.M."/>
            <person name="Thomas B.C."/>
            <person name="Banfield J.F."/>
            <person name="Relman D.A."/>
        </authorList>
    </citation>
    <scope>NUCLEOTIDE SEQUENCE [LARGE SCALE GENOMIC DNA]</scope>
    <source>
        <strain evidence="9">DOLZORAL124_49_17</strain>
    </source>
</reference>